<keyword evidence="5" id="KW-0677">Repeat</keyword>
<proteinExistence type="inferred from homology"/>
<dbReference type="Pfam" id="PF00005">
    <property type="entry name" value="ABC_tran"/>
    <property type="match status" value="2"/>
</dbReference>
<sequence length="1170" mass="128496">MDSGEMSEKAPSYHSYPSPGFTDEKNAYYSMYLPTEIPEPYESEYAIPQTNEKYAPRSGCSHPRLIDPYSEKPRLPPHGEASNTVSARQGPDIPEDGAGDNSQGGLKDYIKLWCYAEPIDQFLHFIGFTSAIGAGAALPLMSLVFGELVNIFNKWGRSDPLTGKPLVTPDEFRASINNNALWFVYIFLGKFIMVYLHTTCFTVSATRMTRSIRLTFVKSILRQEIAYFDTCSPGIVATKISTHANLIQTGLSEKVGITVPGIAMLFSAFAVAFSKGWKLTVVTATTLPAVIIVVGITVAFDQQLEQQILEVYSKAGGLAEEALGSVRNIAAFSAEKKLKTKYDAYLEQAKEFGMKKGPVLGVQYSSQFSILYCAYALCFWYGIHLYLQGQISNAGSIVTILFSCIIATSSLTVIAPSMGDLTKAAAAAKEVHELISRASTIDSSSHSGAQLFGVRGEIELRNVSFKYPARPTVRVLDGVSMVFEAGKTTAIVGASGSGKSTIVGLAERWYDPEHGELLLDEYNVKDLNLKWLRSQIGLVQQEPVLFNHTVYANDAHGLQGTDFKYLGEDEKRRLVIAACIDANAHEFIQNLPNGYDTIVGERASLMSGGQKQRIAIARSIISNPPILLLDEATSALDPRSEAAALEEASNARTTIMIAHHLSIVKKADNIVVMNKGQIVEQGNHDELMFSQGAYYRLVSAQQLAVGPDMSNDNDENAETECVPEQIARAVSRKSKFASRRWSTWTVKPEIKAEDGSGKHNIFRCLGIIFYAHKQHWLWFLGGLTGCFIAGAIFPAQAILFSKIFTVFSHYCSEKLRERGNFWALMFFILAIDIEFFDTPENSSGSLTARLSSDPQSLQNLLQENLGLNTVILVNILSSSLLSLFTGWKLSLEAIFGCLPPLFLAAEAVSAIRTVASLTLEDEVIHRLAERLNGPVRSTYRRTLWLMILFGLGESVDLLGIGLAFWYGGRLISFGEYDAEQFFLVFIVVVFDGQEAGMLFGLAANLTKAHAAANKIIHLRSTLGIPYGEVSDGAVEKAARDANIHTFIQPLPQGYDTDVGTKGIALSGGQRQRLATARALIREPSILLLDEATSALDTESERIVQDAIEVASRARTLLAVANRLSTIRGYDRILVFESGRVVEEGSHEELMALRGRYWYMCLGQGMDREAA</sequence>
<comment type="similarity">
    <text evidence="2">Belongs to the ABC transporter superfamily. ABCB family. Multidrug resistance exporter (TC 3.A.1.201) subfamily.</text>
</comment>
<dbReference type="PANTHER" id="PTHR43394:SF11">
    <property type="entry name" value="ATP-BINDING CASSETTE TRANSPORTER"/>
    <property type="match status" value="1"/>
</dbReference>
<name>U4LM75_PYROM</name>
<feature type="region of interest" description="Disordered" evidence="11">
    <location>
        <begin position="43"/>
        <end position="101"/>
    </location>
</feature>
<evidence type="ECO:0000313" key="15">
    <source>
        <dbReference type="EMBL" id="CCX14985.1"/>
    </source>
</evidence>
<keyword evidence="8 12" id="KW-1133">Transmembrane helix</keyword>
<feature type="transmembrane region" description="Helical" evidence="12">
    <location>
        <begin position="255"/>
        <end position="273"/>
    </location>
</feature>
<feature type="transmembrane region" description="Helical" evidence="12">
    <location>
        <begin position="776"/>
        <end position="799"/>
    </location>
</feature>
<dbReference type="InterPro" id="IPR036640">
    <property type="entry name" value="ABC1_TM_sf"/>
</dbReference>
<reference evidence="15 16" key="1">
    <citation type="journal article" date="2013" name="PLoS Genet.">
        <title>The genome and development-dependent transcriptomes of Pyronema confluens: a window into fungal evolution.</title>
        <authorList>
            <person name="Traeger S."/>
            <person name="Altegoer F."/>
            <person name="Freitag M."/>
            <person name="Gabaldon T."/>
            <person name="Kempken F."/>
            <person name="Kumar A."/>
            <person name="Marcet-Houben M."/>
            <person name="Poggeler S."/>
            <person name="Stajich J.E."/>
            <person name="Nowrousian M."/>
        </authorList>
    </citation>
    <scope>NUCLEOTIDE SEQUENCE [LARGE SCALE GENOMIC DNA]</scope>
    <source>
        <strain evidence="16">CBS 100304</strain>
        <tissue evidence="15">Vegetative mycelium</tissue>
    </source>
</reference>
<dbReference type="GO" id="GO:0090374">
    <property type="term" value="P:oligopeptide export from mitochondrion"/>
    <property type="evidence" value="ECO:0007669"/>
    <property type="project" value="TreeGrafter"/>
</dbReference>
<feature type="transmembrane region" description="Helical" evidence="12">
    <location>
        <begin position="981"/>
        <end position="1005"/>
    </location>
</feature>
<feature type="domain" description="ABC transmembrane type-1" evidence="14">
    <location>
        <begin position="125"/>
        <end position="423"/>
    </location>
</feature>
<dbReference type="STRING" id="1076935.U4LM75"/>
<evidence type="ECO:0000256" key="11">
    <source>
        <dbReference type="SAM" id="MobiDB-lite"/>
    </source>
</evidence>
<dbReference type="InterPro" id="IPR027417">
    <property type="entry name" value="P-loop_NTPase"/>
</dbReference>
<feature type="transmembrane region" description="Helical" evidence="12">
    <location>
        <begin position="395"/>
        <end position="415"/>
    </location>
</feature>
<dbReference type="CDD" id="cd18577">
    <property type="entry name" value="ABC_6TM_Pgp_ABCB1_D1_like"/>
    <property type="match status" value="1"/>
</dbReference>
<evidence type="ECO:0000259" key="13">
    <source>
        <dbReference type="PROSITE" id="PS50893"/>
    </source>
</evidence>
<feature type="transmembrane region" description="Helical" evidence="12">
    <location>
        <begin position="364"/>
        <end position="383"/>
    </location>
</feature>
<gene>
    <name evidence="15" type="ORF">PCON_01211</name>
</gene>
<dbReference type="eggNOG" id="KOG0055">
    <property type="taxonomic scope" value="Eukaryota"/>
</dbReference>
<keyword evidence="7" id="KW-0067">ATP-binding</keyword>
<dbReference type="PANTHER" id="PTHR43394">
    <property type="entry name" value="ATP-DEPENDENT PERMEASE MDL1, MITOCHONDRIAL"/>
    <property type="match status" value="1"/>
</dbReference>
<feature type="transmembrane region" description="Helical" evidence="12">
    <location>
        <begin position="865"/>
        <end position="887"/>
    </location>
</feature>
<dbReference type="PROSITE" id="PS50929">
    <property type="entry name" value="ABC_TM1F"/>
    <property type="match status" value="2"/>
</dbReference>
<feature type="transmembrane region" description="Helical" evidence="12">
    <location>
        <begin position="122"/>
        <end position="145"/>
    </location>
</feature>
<dbReference type="InterPro" id="IPR003439">
    <property type="entry name" value="ABC_transporter-like_ATP-bd"/>
</dbReference>
<feature type="domain" description="ABC transmembrane type-1" evidence="14">
    <location>
        <begin position="828"/>
        <end position="1007"/>
    </location>
</feature>
<keyword evidence="16" id="KW-1185">Reference proteome</keyword>
<feature type="transmembrane region" description="Helical" evidence="12">
    <location>
        <begin position="943"/>
        <end position="966"/>
    </location>
</feature>
<organism evidence="15 16">
    <name type="scientific">Pyronema omphalodes (strain CBS 100304)</name>
    <name type="common">Pyronema confluens</name>
    <dbReference type="NCBI Taxonomy" id="1076935"/>
    <lineage>
        <taxon>Eukaryota</taxon>
        <taxon>Fungi</taxon>
        <taxon>Dikarya</taxon>
        <taxon>Ascomycota</taxon>
        <taxon>Pezizomycotina</taxon>
        <taxon>Pezizomycetes</taxon>
        <taxon>Pezizales</taxon>
        <taxon>Pyronemataceae</taxon>
        <taxon>Pyronema</taxon>
    </lineage>
</organism>
<dbReference type="GO" id="GO:0016887">
    <property type="term" value="F:ATP hydrolysis activity"/>
    <property type="evidence" value="ECO:0007669"/>
    <property type="project" value="InterPro"/>
</dbReference>
<evidence type="ECO:0000256" key="10">
    <source>
        <dbReference type="ARBA" id="ARBA00023180"/>
    </source>
</evidence>
<evidence type="ECO:0000256" key="9">
    <source>
        <dbReference type="ARBA" id="ARBA00023136"/>
    </source>
</evidence>
<dbReference type="Pfam" id="PF00664">
    <property type="entry name" value="ABC_membrane"/>
    <property type="match status" value="3"/>
</dbReference>
<keyword evidence="3" id="KW-0813">Transport</keyword>
<dbReference type="AlphaFoldDB" id="U4LM75"/>
<dbReference type="PROSITE" id="PS00211">
    <property type="entry name" value="ABC_TRANSPORTER_1"/>
    <property type="match status" value="1"/>
</dbReference>
<feature type="transmembrane region" description="Helical" evidence="12">
    <location>
        <begin position="279"/>
        <end position="300"/>
    </location>
</feature>
<evidence type="ECO:0000313" key="16">
    <source>
        <dbReference type="Proteomes" id="UP000018144"/>
    </source>
</evidence>
<dbReference type="SUPFAM" id="SSF90123">
    <property type="entry name" value="ABC transporter transmembrane region"/>
    <property type="match status" value="2"/>
</dbReference>
<evidence type="ECO:0000256" key="4">
    <source>
        <dbReference type="ARBA" id="ARBA00022692"/>
    </source>
</evidence>
<evidence type="ECO:0000256" key="8">
    <source>
        <dbReference type="ARBA" id="ARBA00022989"/>
    </source>
</evidence>
<evidence type="ECO:0000256" key="2">
    <source>
        <dbReference type="ARBA" id="ARBA00007577"/>
    </source>
</evidence>
<evidence type="ECO:0000256" key="12">
    <source>
        <dbReference type="SAM" id="Phobius"/>
    </source>
</evidence>
<feature type="transmembrane region" description="Helical" evidence="12">
    <location>
        <begin position="182"/>
        <end position="203"/>
    </location>
</feature>
<keyword evidence="9 12" id="KW-0472">Membrane</keyword>
<dbReference type="GO" id="GO:0005524">
    <property type="term" value="F:ATP binding"/>
    <property type="evidence" value="ECO:0007669"/>
    <property type="project" value="UniProtKB-KW"/>
</dbReference>
<evidence type="ECO:0000256" key="1">
    <source>
        <dbReference type="ARBA" id="ARBA00004141"/>
    </source>
</evidence>
<evidence type="ECO:0000259" key="14">
    <source>
        <dbReference type="PROSITE" id="PS50929"/>
    </source>
</evidence>
<protein>
    <submittedName>
        <fullName evidence="15">Similar to Leptomycin B resistance protein pmd1 acc. no. P36619</fullName>
    </submittedName>
</protein>
<dbReference type="Gene3D" id="3.40.50.300">
    <property type="entry name" value="P-loop containing nucleotide triphosphate hydrolases"/>
    <property type="match status" value="2"/>
</dbReference>
<dbReference type="Proteomes" id="UP000018144">
    <property type="component" value="Unassembled WGS sequence"/>
</dbReference>
<dbReference type="SUPFAM" id="SSF52540">
    <property type="entry name" value="P-loop containing nucleoside triphosphate hydrolases"/>
    <property type="match status" value="2"/>
</dbReference>
<dbReference type="InterPro" id="IPR017871">
    <property type="entry name" value="ABC_transporter-like_CS"/>
</dbReference>
<dbReference type="OMA" id="QRIAYHE"/>
<dbReference type="OrthoDB" id="6500128at2759"/>
<dbReference type="GO" id="GO:0015421">
    <property type="term" value="F:ABC-type oligopeptide transporter activity"/>
    <property type="evidence" value="ECO:0007669"/>
    <property type="project" value="TreeGrafter"/>
</dbReference>
<keyword evidence="10" id="KW-0325">Glycoprotein</keyword>
<evidence type="ECO:0000256" key="6">
    <source>
        <dbReference type="ARBA" id="ARBA00022741"/>
    </source>
</evidence>
<dbReference type="InterPro" id="IPR039421">
    <property type="entry name" value="Type_1_exporter"/>
</dbReference>
<dbReference type="GO" id="GO:0005743">
    <property type="term" value="C:mitochondrial inner membrane"/>
    <property type="evidence" value="ECO:0007669"/>
    <property type="project" value="TreeGrafter"/>
</dbReference>
<dbReference type="InterPro" id="IPR011527">
    <property type="entry name" value="ABC1_TM_dom"/>
</dbReference>
<dbReference type="Gene3D" id="1.20.1560.10">
    <property type="entry name" value="ABC transporter type 1, transmembrane domain"/>
    <property type="match status" value="2"/>
</dbReference>
<feature type="domain" description="ABC transporter" evidence="13">
    <location>
        <begin position="458"/>
        <end position="700"/>
    </location>
</feature>
<dbReference type="InterPro" id="IPR003593">
    <property type="entry name" value="AAA+_ATPase"/>
</dbReference>
<feature type="region of interest" description="Disordered" evidence="11">
    <location>
        <begin position="1"/>
        <end position="21"/>
    </location>
</feature>
<evidence type="ECO:0000256" key="7">
    <source>
        <dbReference type="ARBA" id="ARBA00022840"/>
    </source>
</evidence>
<dbReference type="FunFam" id="3.40.50.300:FF:000240">
    <property type="entry name" value="ABC transporter B family member 20"/>
    <property type="match status" value="1"/>
</dbReference>
<feature type="domain" description="ABC transporter" evidence="13">
    <location>
        <begin position="938"/>
        <end position="1162"/>
    </location>
</feature>
<dbReference type="CDD" id="cd18578">
    <property type="entry name" value="ABC_6TM_Pgp_ABCB1_D2_like"/>
    <property type="match status" value="1"/>
</dbReference>
<dbReference type="PROSITE" id="PS50893">
    <property type="entry name" value="ABC_TRANSPORTER_2"/>
    <property type="match status" value="2"/>
</dbReference>
<comment type="subcellular location">
    <subcellularLocation>
        <location evidence="1">Membrane</location>
        <topology evidence="1">Multi-pass membrane protein</topology>
    </subcellularLocation>
</comment>
<dbReference type="SMART" id="SM00382">
    <property type="entry name" value="AAA"/>
    <property type="match status" value="2"/>
</dbReference>
<accession>U4LM75</accession>
<dbReference type="EMBL" id="HF936108">
    <property type="protein sequence ID" value="CCX14985.1"/>
    <property type="molecule type" value="Genomic_DNA"/>
</dbReference>
<evidence type="ECO:0000256" key="5">
    <source>
        <dbReference type="ARBA" id="ARBA00022737"/>
    </source>
</evidence>
<evidence type="ECO:0000256" key="3">
    <source>
        <dbReference type="ARBA" id="ARBA00022448"/>
    </source>
</evidence>
<feature type="transmembrane region" description="Helical" evidence="12">
    <location>
        <begin position="819"/>
        <end position="836"/>
    </location>
</feature>
<keyword evidence="4 12" id="KW-0812">Transmembrane</keyword>
<keyword evidence="6" id="KW-0547">Nucleotide-binding</keyword>